<dbReference type="EMBL" id="JPRK01000003">
    <property type="protein sequence ID" value="KIO54434.1"/>
    <property type="molecule type" value="Genomic_DNA"/>
</dbReference>
<proteinExistence type="predicted"/>
<evidence type="ECO:0008006" key="5">
    <source>
        <dbReference type="Google" id="ProtNLM"/>
    </source>
</evidence>
<gene>
    <name evidence="2" type="ORF">B0A73_09970</name>
    <name evidence="1" type="ORF">IW18_03020</name>
</gene>
<dbReference type="AlphaFoldDB" id="A0A0D0EFN9"/>
<name>A0A0D0EFN9_9FLAO</name>
<evidence type="ECO:0000313" key="4">
    <source>
        <dbReference type="Proteomes" id="UP000198302"/>
    </source>
</evidence>
<reference evidence="1 3" key="1">
    <citation type="submission" date="2015-01" db="EMBL/GenBank/DDBJ databases">
        <title>Genome of Flavobacterium hibernum DSM 12611.</title>
        <authorList>
            <person name="Stropko S.J."/>
            <person name="Pipes S.E."/>
            <person name="Newman J.D."/>
        </authorList>
    </citation>
    <scope>NUCLEOTIDE SEQUENCE [LARGE SCALE GENOMIC DNA]</scope>
    <source>
        <strain evidence="1 3">DSM 12611</strain>
    </source>
</reference>
<dbReference type="Proteomes" id="UP000198302">
    <property type="component" value="Unassembled WGS sequence"/>
</dbReference>
<keyword evidence="4" id="KW-1185">Reference proteome</keyword>
<dbReference type="RefSeq" id="WP_041516096.1">
    <property type="nucleotide sequence ID" value="NZ_JPRK01000003.1"/>
</dbReference>
<organism evidence="1 3">
    <name type="scientific">Flavobacterium hibernum</name>
    <dbReference type="NCBI Taxonomy" id="37752"/>
    <lineage>
        <taxon>Bacteria</taxon>
        <taxon>Pseudomonadati</taxon>
        <taxon>Bacteroidota</taxon>
        <taxon>Flavobacteriia</taxon>
        <taxon>Flavobacteriales</taxon>
        <taxon>Flavobacteriaceae</taxon>
        <taxon>Flavobacterium</taxon>
    </lineage>
</organism>
<dbReference type="Proteomes" id="UP000032061">
    <property type="component" value="Unassembled WGS sequence"/>
</dbReference>
<evidence type="ECO:0000313" key="2">
    <source>
        <dbReference type="EMBL" id="OXA88094.1"/>
    </source>
</evidence>
<dbReference type="OrthoDB" id="2989173at2"/>
<dbReference type="EMBL" id="MUGX01000011">
    <property type="protein sequence ID" value="OXA88094.1"/>
    <property type="molecule type" value="Genomic_DNA"/>
</dbReference>
<comment type="caution">
    <text evidence="1">The sequence shown here is derived from an EMBL/GenBank/DDBJ whole genome shotgun (WGS) entry which is preliminary data.</text>
</comment>
<evidence type="ECO:0000313" key="3">
    <source>
        <dbReference type="Proteomes" id="UP000032061"/>
    </source>
</evidence>
<accession>A0A0D0EFN9</accession>
<sequence length="212" mass="25258">MNKETQIKLSEEIIETAFHLLINKLAFGGLTAKNEASFQLEFGHILKTLGQLYEFRLEDKFHLEFETYIDLSDKSVKSKSNKARVDLLLKYKDDETITKTAIELKFFKKGNHREPNNRYDVFKDISNLELYKQNGIDICYFILATDHLHYVNQENYSFDTADFNFRDNHKYKSGTVLQYKTSKPYGEDLKLNQDYEFKWKHINEFYFLKLKV</sequence>
<evidence type="ECO:0000313" key="1">
    <source>
        <dbReference type="EMBL" id="KIO54434.1"/>
    </source>
</evidence>
<reference evidence="2 4" key="2">
    <citation type="submission" date="2016-11" db="EMBL/GenBank/DDBJ databases">
        <title>Whole genomes of Flavobacteriaceae.</title>
        <authorList>
            <person name="Stine C."/>
            <person name="Li C."/>
            <person name="Tadesse D."/>
        </authorList>
    </citation>
    <scope>NUCLEOTIDE SEQUENCE [LARGE SCALE GENOMIC DNA]</scope>
    <source>
        <strain evidence="2 4">ATCC 51468</strain>
    </source>
</reference>
<protein>
    <recommendedName>
        <fullName evidence="5">Restriction endonuclease</fullName>
    </recommendedName>
</protein>